<evidence type="ECO:0000256" key="16">
    <source>
        <dbReference type="SAM" id="MobiDB-lite"/>
    </source>
</evidence>
<evidence type="ECO:0000256" key="6">
    <source>
        <dbReference type="ARBA" id="ARBA00022485"/>
    </source>
</evidence>
<evidence type="ECO:0000259" key="18">
    <source>
        <dbReference type="PROSITE" id="PS50109"/>
    </source>
</evidence>
<evidence type="ECO:0000256" key="2">
    <source>
        <dbReference type="ARBA" id="ARBA00001966"/>
    </source>
</evidence>
<comment type="subcellular location">
    <subcellularLocation>
        <location evidence="3">Cytoplasm</location>
    </subcellularLocation>
</comment>
<dbReference type="PRINTS" id="PR00344">
    <property type="entry name" value="BCTRLSENSOR"/>
</dbReference>
<gene>
    <name evidence="19" type="ORF">AB2U05_22955</name>
</gene>
<name>A0AB39TXI4_9ACTN</name>
<keyword evidence="9" id="KW-0479">Metal-binding</keyword>
<feature type="domain" description="Histidine kinase" evidence="18">
    <location>
        <begin position="333"/>
        <end position="426"/>
    </location>
</feature>
<sequence>MIKERAADEVDLEAWQGRLQRAIGPVCFGALLFALALALSAPTPTSRSAAAVLPAAAAAFLWLALRLVLDRRPGPDGRARYAEAHFAVLLLLITVLVLDHPAFGFFAFTGCLQAVRYLRGRARAVGVAVTTVPSSLAQSGGVVPQTAAQVGGFLAVLAFNLVIVAVLVTLSEITERLSSRRKASNAELAESNRQLTEMLAENAGLHAQLLVQAREAGAADERRRLARELHDTVAQGLAGIVTQLQAAEGAREQDAPAEQWQRHLDNAAALARDSLTQARRAVHALRPIELERAALPEALADLAEQWRRHNDTAAGLTVTGEARPLHPEVEVTLLRIAQESLANAAKYAKASRVGLTLSYMPGLVTLDVRDDGIGFDPAAEPASRATGGGYGLGLMRRRAERLGGRLDLETEPGTGTTVSATLPAISMEE</sequence>
<keyword evidence="17" id="KW-0472">Membrane</keyword>
<feature type="region of interest" description="Disordered" evidence="16">
    <location>
        <begin position="407"/>
        <end position="429"/>
    </location>
</feature>
<dbReference type="Pfam" id="PF07730">
    <property type="entry name" value="HisKA_3"/>
    <property type="match status" value="1"/>
</dbReference>
<feature type="transmembrane region" description="Helical" evidence="17">
    <location>
        <begin position="81"/>
        <end position="98"/>
    </location>
</feature>
<comment type="cofactor">
    <cofactor evidence="2">
        <name>[4Fe-4S] cluster</name>
        <dbReference type="ChEBI" id="CHEBI:49883"/>
    </cofactor>
</comment>
<keyword evidence="12" id="KW-0902">Two-component regulatory system</keyword>
<proteinExistence type="predicted"/>
<dbReference type="EMBL" id="CP163445">
    <property type="protein sequence ID" value="XDQ84100.1"/>
    <property type="molecule type" value="Genomic_DNA"/>
</dbReference>
<keyword evidence="7" id="KW-0963">Cytoplasm</keyword>
<keyword evidence="8" id="KW-0808">Transferase</keyword>
<comment type="function">
    <text evidence="14">Member of the two-component regulatory system NreB/NreC involved in the control of dissimilatory nitrate/nitrite reduction in response to oxygen. NreB functions as a direct oxygen sensor histidine kinase which is autophosphorylated, in the absence of oxygen, probably at the conserved histidine residue, and transfers its phosphate group probably to a conserved aspartate residue of NreC. NreB/NreC activates the expression of the nitrate (narGHJI) and nitrite (nir) reductase operons, as well as the putative nitrate transporter gene narT.</text>
</comment>
<dbReference type="GO" id="GO:0005737">
    <property type="term" value="C:cytoplasm"/>
    <property type="evidence" value="ECO:0007669"/>
    <property type="project" value="UniProtKB-SubCell"/>
</dbReference>
<evidence type="ECO:0000256" key="7">
    <source>
        <dbReference type="ARBA" id="ARBA00022490"/>
    </source>
</evidence>
<dbReference type="PIRSF" id="PIRSF037434">
    <property type="entry name" value="STHK_ChrS"/>
    <property type="match status" value="1"/>
</dbReference>
<keyword evidence="17" id="KW-1133">Transmembrane helix</keyword>
<dbReference type="Gene3D" id="3.30.565.10">
    <property type="entry name" value="Histidine kinase-like ATPase, C-terminal domain"/>
    <property type="match status" value="1"/>
</dbReference>
<protein>
    <recommendedName>
        <fullName evidence="5">Oxygen sensor histidine kinase NreB</fullName>
        <ecNumber evidence="4">2.7.13.3</ecNumber>
    </recommendedName>
    <alternativeName>
        <fullName evidence="15">Nitrogen regulation protein B</fullName>
    </alternativeName>
</protein>
<evidence type="ECO:0000256" key="13">
    <source>
        <dbReference type="ARBA" id="ARBA00023014"/>
    </source>
</evidence>
<organism evidence="19">
    <name type="scientific">Streptomyces sp. Y1</name>
    <dbReference type="NCBI Taxonomy" id="3238634"/>
    <lineage>
        <taxon>Bacteria</taxon>
        <taxon>Bacillati</taxon>
        <taxon>Actinomycetota</taxon>
        <taxon>Actinomycetes</taxon>
        <taxon>Kitasatosporales</taxon>
        <taxon>Streptomycetaceae</taxon>
        <taxon>Streptomyces</taxon>
    </lineage>
</organism>
<evidence type="ECO:0000256" key="3">
    <source>
        <dbReference type="ARBA" id="ARBA00004496"/>
    </source>
</evidence>
<dbReference type="GO" id="GO:0000155">
    <property type="term" value="F:phosphorelay sensor kinase activity"/>
    <property type="evidence" value="ECO:0007669"/>
    <property type="project" value="InterPro"/>
</dbReference>
<dbReference type="AlphaFoldDB" id="A0AB39TXI4"/>
<dbReference type="GO" id="GO:0051539">
    <property type="term" value="F:4 iron, 4 sulfur cluster binding"/>
    <property type="evidence" value="ECO:0007669"/>
    <property type="project" value="UniProtKB-KW"/>
</dbReference>
<reference evidence="19" key="1">
    <citation type="submission" date="2024-07" db="EMBL/GenBank/DDBJ databases">
        <authorList>
            <person name="Yu S.T."/>
        </authorList>
    </citation>
    <scope>NUCLEOTIDE SEQUENCE</scope>
    <source>
        <strain evidence="19">Y1</strain>
    </source>
</reference>
<evidence type="ECO:0000256" key="14">
    <source>
        <dbReference type="ARBA" id="ARBA00024827"/>
    </source>
</evidence>
<dbReference type="GO" id="GO:0046983">
    <property type="term" value="F:protein dimerization activity"/>
    <property type="evidence" value="ECO:0007669"/>
    <property type="project" value="InterPro"/>
</dbReference>
<feature type="transmembrane region" description="Helical" evidence="17">
    <location>
        <begin position="150"/>
        <end position="171"/>
    </location>
</feature>
<evidence type="ECO:0000256" key="5">
    <source>
        <dbReference type="ARBA" id="ARBA00017322"/>
    </source>
</evidence>
<dbReference type="InterPro" id="IPR050482">
    <property type="entry name" value="Sensor_HK_TwoCompSys"/>
</dbReference>
<dbReference type="PANTHER" id="PTHR24421:SF62">
    <property type="entry name" value="SENSORY TRANSDUCTION HISTIDINE KINASE"/>
    <property type="match status" value="1"/>
</dbReference>
<dbReference type="InterPro" id="IPR003594">
    <property type="entry name" value="HATPase_dom"/>
</dbReference>
<feature type="transmembrane region" description="Helical" evidence="17">
    <location>
        <begin position="48"/>
        <end position="69"/>
    </location>
</feature>
<dbReference type="InterPro" id="IPR011712">
    <property type="entry name" value="Sig_transdc_His_kin_sub3_dim/P"/>
</dbReference>
<comment type="catalytic activity">
    <reaction evidence="1">
        <text>ATP + protein L-histidine = ADP + protein N-phospho-L-histidine.</text>
        <dbReference type="EC" id="2.7.13.3"/>
    </reaction>
</comment>
<evidence type="ECO:0000256" key="11">
    <source>
        <dbReference type="ARBA" id="ARBA00023004"/>
    </source>
</evidence>
<dbReference type="RefSeq" id="WP_369185984.1">
    <property type="nucleotide sequence ID" value="NZ_CP163445.1"/>
</dbReference>
<keyword evidence="13" id="KW-0411">Iron-sulfur</keyword>
<evidence type="ECO:0000256" key="8">
    <source>
        <dbReference type="ARBA" id="ARBA00022679"/>
    </source>
</evidence>
<keyword evidence="11" id="KW-0408">Iron</keyword>
<dbReference type="InterPro" id="IPR005467">
    <property type="entry name" value="His_kinase_dom"/>
</dbReference>
<dbReference type="CDD" id="cd16917">
    <property type="entry name" value="HATPase_UhpB-NarQ-NarX-like"/>
    <property type="match status" value="1"/>
</dbReference>
<dbReference type="Gene3D" id="1.20.5.1930">
    <property type="match status" value="1"/>
</dbReference>
<dbReference type="InterPro" id="IPR017205">
    <property type="entry name" value="Sig_transdc_His_kinase_ChrS"/>
</dbReference>
<dbReference type="SMART" id="SM00387">
    <property type="entry name" value="HATPase_c"/>
    <property type="match status" value="1"/>
</dbReference>
<feature type="transmembrane region" description="Helical" evidence="17">
    <location>
        <begin position="22"/>
        <end position="42"/>
    </location>
</feature>
<dbReference type="Pfam" id="PF02518">
    <property type="entry name" value="HATPase_c"/>
    <property type="match status" value="1"/>
</dbReference>
<keyword evidence="10 19" id="KW-0418">Kinase</keyword>
<keyword evidence="17" id="KW-0812">Transmembrane</keyword>
<evidence type="ECO:0000256" key="4">
    <source>
        <dbReference type="ARBA" id="ARBA00012438"/>
    </source>
</evidence>
<evidence type="ECO:0000256" key="1">
    <source>
        <dbReference type="ARBA" id="ARBA00000085"/>
    </source>
</evidence>
<evidence type="ECO:0000256" key="15">
    <source>
        <dbReference type="ARBA" id="ARBA00030800"/>
    </source>
</evidence>
<evidence type="ECO:0000313" key="19">
    <source>
        <dbReference type="EMBL" id="XDQ84100.1"/>
    </source>
</evidence>
<dbReference type="EC" id="2.7.13.3" evidence="4"/>
<accession>A0AB39TXI4</accession>
<dbReference type="PROSITE" id="PS50109">
    <property type="entry name" value="HIS_KIN"/>
    <property type="match status" value="1"/>
</dbReference>
<evidence type="ECO:0000256" key="17">
    <source>
        <dbReference type="SAM" id="Phobius"/>
    </source>
</evidence>
<keyword evidence="6" id="KW-0004">4Fe-4S</keyword>
<dbReference type="InterPro" id="IPR036890">
    <property type="entry name" value="HATPase_C_sf"/>
</dbReference>
<evidence type="ECO:0000256" key="12">
    <source>
        <dbReference type="ARBA" id="ARBA00023012"/>
    </source>
</evidence>
<dbReference type="SUPFAM" id="SSF55874">
    <property type="entry name" value="ATPase domain of HSP90 chaperone/DNA topoisomerase II/histidine kinase"/>
    <property type="match status" value="1"/>
</dbReference>
<dbReference type="GO" id="GO:0046872">
    <property type="term" value="F:metal ion binding"/>
    <property type="evidence" value="ECO:0007669"/>
    <property type="project" value="UniProtKB-KW"/>
</dbReference>
<dbReference type="PANTHER" id="PTHR24421">
    <property type="entry name" value="NITRATE/NITRITE SENSOR PROTEIN NARX-RELATED"/>
    <property type="match status" value="1"/>
</dbReference>
<evidence type="ECO:0000256" key="10">
    <source>
        <dbReference type="ARBA" id="ARBA00022777"/>
    </source>
</evidence>
<dbReference type="InterPro" id="IPR004358">
    <property type="entry name" value="Sig_transdc_His_kin-like_C"/>
</dbReference>
<dbReference type="GO" id="GO:0016020">
    <property type="term" value="C:membrane"/>
    <property type="evidence" value="ECO:0007669"/>
    <property type="project" value="InterPro"/>
</dbReference>
<evidence type="ECO:0000256" key="9">
    <source>
        <dbReference type="ARBA" id="ARBA00022723"/>
    </source>
</evidence>